<dbReference type="PROSITE" id="PS51340">
    <property type="entry name" value="MOSC"/>
    <property type="match status" value="1"/>
</dbReference>
<reference evidence="4" key="1">
    <citation type="journal article" date="2019" name="Int. J. Syst. Evol. Microbiol.">
        <title>The Global Catalogue of Microorganisms (GCM) 10K type strain sequencing project: providing services to taxonomists for standard genome sequencing and annotation.</title>
        <authorList>
            <consortium name="The Broad Institute Genomics Platform"/>
            <consortium name="The Broad Institute Genome Sequencing Center for Infectious Disease"/>
            <person name="Wu L."/>
            <person name="Ma J."/>
        </authorList>
    </citation>
    <scope>NUCLEOTIDE SEQUENCE [LARGE SCALE GENOMIC DNA]</scope>
    <source>
        <strain evidence="4">JCM 17738</strain>
    </source>
</reference>
<keyword evidence="4" id="KW-1185">Reference proteome</keyword>
<evidence type="ECO:0000313" key="3">
    <source>
        <dbReference type="EMBL" id="GAA4398011.1"/>
    </source>
</evidence>
<feature type="region of interest" description="Disordered" evidence="1">
    <location>
        <begin position="1"/>
        <end position="26"/>
    </location>
</feature>
<evidence type="ECO:0000313" key="4">
    <source>
        <dbReference type="Proteomes" id="UP001500390"/>
    </source>
</evidence>
<dbReference type="RefSeq" id="WP_159903782.1">
    <property type="nucleotide sequence ID" value="NZ_BAABFX010000029.1"/>
</dbReference>
<dbReference type="PANTHER" id="PTHR30212">
    <property type="entry name" value="PROTEIN YIIM"/>
    <property type="match status" value="1"/>
</dbReference>
<dbReference type="InterPro" id="IPR052353">
    <property type="entry name" value="Benzoxazolinone_Detox_Enz"/>
</dbReference>
<dbReference type="Pfam" id="PF03473">
    <property type="entry name" value="MOSC"/>
    <property type="match status" value="1"/>
</dbReference>
<accession>A0ABP8JZC2</accession>
<dbReference type="Gene3D" id="2.40.33.20">
    <property type="entry name" value="PK beta-barrel domain-like"/>
    <property type="match status" value="1"/>
</dbReference>
<dbReference type="SUPFAM" id="SSF50800">
    <property type="entry name" value="PK beta-barrel domain-like"/>
    <property type="match status" value="1"/>
</dbReference>
<name>A0ABP8JZC2_9MICO</name>
<dbReference type="InterPro" id="IPR011037">
    <property type="entry name" value="Pyrv_Knase-like_insert_dom_sf"/>
</dbReference>
<dbReference type="InterPro" id="IPR005302">
    <property type="entry name" value="MoCF_Sase_C"/>
</dbReference>
<proteinExistence type="predicted"/>
<feature type="domain" description="MOSC" evidence="2">
    <location>
        <begin position="34"/>
        <end position="171"/>
    </location>
</feature>
<dbReference type="PANTHER" id="PTHR30212:SF2">
    <property type="entry name" value="PROTEIN YIIM"/>
    <property type="match status" value="1"/>
</dbReference>
<dbReference type="Proteomes" id="UP001500390">
    <property type="component" value="Unassembled WGS sequence"/>
</dbReference>
<evidence type="ECO:0000259" key="2">
    <source>
        <dbReference type="PROSITE" id="PS51340"/>
    </source>
</evidence>
<dbReference type="EMBL" id="BAABFX010000029">
    <property type="protein sequence ID" value="GAA4398011.1"/>
    <property type="molecule type" value="Genomic_DNA"/>
</dbReference>
<comment type="caution">
    <text evidence="3">The sequence shown here is derived from an EMBL/GenBank/DDBJ whole genome shotgun (WGS) entry which is preliminary data.</text>
</comment>
<sequence>MKPVVTSLNIGGARSGIRPRGGDTAIDKRPVDTIEVRDPGPKRGGLGSGVLGDDVVSRKHHGGSQQAVYAVAREELDWWGAELGRDLRDGMFGENVTTLGLDVDAAVVGQRWTVGSAVLEVTGPRIPCATFAAWMGERGWVRRFTERGRTGAYLAVVEPGVLSVGDTIEVGPRPEHGITVPEVFRAFMGDDDLAARVVAAQVLAPVDSLDLERSLARRRQIDQ</sequence>
<evidence type="ECO:0000256" key="1">
    <source>
        <dbReference type="SAM" id="MobiDB-lite"/>
    </source>
</evidence>
<organism evidence="3 4">
    <name type="scientific">Ornithinibacter aureus</name>
    <dbReference type="NCBI Taxonomy" id="622664"/>
    <lineage>
        <taxon>Bacteria</taxon>
        <taxon>Bacillati</taxon>
        <taxon>Actinomycetota</taxon>
        <taxon>Actinomycetes</taxon>
        <taxon>Micrococcales</taxon>
        <taxon>Intrasporangiaceae</taxon>
        <taxon>Ornithinibacter</taxon>
    </lineage>
</organism>
<protein>
    <submittedName>
        <fullName evidence="3">MOSC domain-containing protein</fullName>
    </submittedName>
</protein>
<gene>
    <name evidence="3" type="ORF">GCM10023153_22500</name>
</gene>